<dbReference type="AlphaFoldDB" id="A0A177CDN7"/>
<evidence type="ECO:0000313" key="2">
    <source>
        <dbReference type="Proteomes" id="UP000077069"/>
    </source>
</evidence>
<reference evidence="1 2" key="1">
    <citation type="submission" date="2016-05" db="EMBL/GenBank/DDBJ databases">
        <title>Comparative analysis of secretome profiles of manganese(II)-oxidizing ascomycete fungi.</title>
        <authorList>
            <consortium name="DOE Joint Genome Institute"/>
            <person name="Zeiner C.A."/>
            <person name="Purvine S.O."/>
            <person name="Zink E.M."/>
            <person name="Wu S."/>
            <person name="Pasa-Tolic L."/>
            <person name="Chaput D.L."/>
            <person name="Haridas S."/>
            <person name="Grigoriev I.V."/>
            <person name="Santelli C.M."/>
            <person name="Hansel C.M."/>
        </authorList>
    </citation>
    <scope>NUCLEOTIDE SEQUENCE [LARGE SCALE GENOMIC DNA]</scope>
    <source>
        <strain evidence="1 2">AP3s5-JAC2a</strain>
    </source>
</reference>
<dbReference type="Proteomes" id="UP000077069">
    <property type="component" value="Unassembled WGS sequence"/>
</dbReference>
<organism evidence="1 2">
    <name type="scientific">Paraphaeosphaeria sporulosa</name>
    <dbReference type="NCBI Taxonomy" id="1460663"/>
    <lineage>
        <taxon>Eukaryota</taxon>
        <taxon>Fungi</taxon>
        <taxon>Dikarya</taxon>
        <taxon>Ascomycota</taxon>
        <taxon>Pezizomycotina</taxon>
        <taxon>Dothideomycetes</taxon>
        <taxon>Pleosporomycetidae</taxon>
        <taxon>Pleosporales</taxon>
        <taxon>Massarineae</taxon>
        <taxon>Didymosphaeriaceae</taxon>
        <taxon>Paraphaeosphaeria</taxon>
    </lineage>
</organism>
<accession>A0A177CDN7</accession>
<gene>
    <name evidence="1" type="ORF">CC84DRAFT_1165247</name>
</gene>
<keyword evidence="2" id="KW-1185">Reference proteome</keyword>
<name>A0A177CDN7_9PLEO</name>
<sequence>MSPSKMIPTHVLLESTPRLDQLATSIDLRGRKRVPVKEDTTLYIYDMPEQCADMVTEIHSIRSAIEAAIDWADIQKPTVLPQFFRMTSGVIKVKENHTVIIKAVGDPEDLAEARLRSWPLFQDESVTETKPLSSLALIRPLDSTQCLQYNTERRKANEGSR</sequence>
<dbReference type="GeneID" id="28762159"/>
<dbReference type="EMBL" id="KV441553">
    <property type="protein sequence ID" value="OAG04878.1"/>
    <property type="molecule type" value="Genomic_DNA"/>
</dbReference>
<evidence type="ECO:0000313" key="1">
    <source>
        <dbReference type="EMBL" id="OAG04878.1"/>
    </source>
</evidence>
<proteinExistence type="predicted"/>
<dbReference type="InParanoid" id="A0A177CDN7"/>
<dbReference type="OrthoDB" id="10534066at2759"/>
<dbReference type="RefSeq" id="XP_018035243.1">
    <property type="nucleotide sequence ID" value="XM_018178673.1"/>
</dbReference>
<protein>
    <submittedName>
        <fullName evidence="1">Uncharacterized protein</fullName>
    </submittedName>
</protein>